<name>A0A5S6QKC5_TRIMR</name>
<evidence type="ECO:0000313" key="3">
    <source>
        <dbReference type="WBParaSite" id="TMUE_2000007347.1"/>
    </source>
</evidence>
<dbReference type="WBParaSite" id="TMUE_2000007347.1">
    <property type="protein sequence ID" value="TMUE_2000007347.1"/>
    <property type="gene ID" value="WBGene00289710"/>
</dbReference>
<feature type="region of interest" description="Disordered" evidence="1">
    <location>
        <begin position="1"/>
        <end position="53"/>
    </location>
</feature>
<proteinExistence type="predicted"/>
<dbReference type="AlphaFoldDB" id="A0A5S6QKC5"/>
<sequence length="276" mass="30234">MMPPPRSSAFTRQPTTSTLDRRQEQCQTIVFGNSSSDPPVYGPPQNGISGYSTQNPVMNFTQTGVVQRHVNTVPATQRLMGYQSWGHEYIHQTPIYGSTTAAAPQFTSFPPVLFMPPSYAPLFYTPCPYQPVQSTVSEVPQQPPSPPKPKACRQLEIKDPITGKLVNLSEPEEQTSTVAASKESLERGHAKAEGPVVISEPQQQHPAQAEVNLNGAVSVATDILSVQVTAEKPEMVTEDPQTMIKSSKEITNPDYIDDAPSAAINTFLWRTGKQRQ</sequence>
<protein>
    <submittedName>
        <fullName evidence="3">Uncharacterized protein</fullName>
    </submittedName>
</protein>
<reference evidence="3" key="1">
    <citation type="submission" date="2019-12" db="UniProtKB">
        <authorList>
            <consortium name="WormBaseParasite"/>
        </authorList>
    </citation>
    <scope>IDENTIFICATION</scope>
</reference>
<feature type="region of interest" description="Disordered" evidence="1">
    <location>
        <begin position="170"/>
        <end position="191"/>
    </location>
</feature>
<feature type="compositionally biased region" description="Polar residues" evidence="1">
    <location>
        <begin position="8"/>
        <end position="18"/>
    </location>
</feature>
<evidence type="ECO:0000313" key="2">
    <source>
        <dbReference type="Proteomes" id="UP000046395"/>
    </source>
</evidence>
<evidence type="ECO:0000256" key="1">
    <source>
        <dbReference type="SAM" id="MobiDB-lite"/>
    </source>
</evidence>
<feature type="compositionally biased region" description="Polar residues" evidence="1">
    <location>
        <begin position="25"/>
        <end position="37"/>
    </location>
</feature>
<dbReference type="Proteomes" id="UP000046395">
    <property type="component" value="Unassembled WGS sequence"/>
</dbReference>
<organism evidence="2 3">
    <name type="scientific">Trichuris muris</name>
    <name type="common">Mouse whipworm</name>
    <dbReference type="NCBI Taxonomy" id="70415"/>
    <lineage>
        <taxon>Eukaryota</taxon>
        <taxon>Metazoa</taxon>
        <taxon>Ecdysozoa</taxon>
        <taxon>Nematoda</taxon>
        <taxon>Enoplea</taxon>
        <taxon>Dorylaimia</taxon>
        <taxon>Trichinellida</taxon>
        <taxon>Trichuridae</taxon>
        <taxon>Trichuris</taxon>
    </lineage>
</organism>
<keyword evidence="2" id="KW-1185">Reference proteome</keyword>
<accession>A0A5S6QKC5</accession>